<dbReference type="Pfam" id="PF00400">
    <property type="entry name" value="WD40"/>
    <property type="match status" value="4"/>
</dbReference>
<dbReference type="PROSITE" id="PS50294">
    <property type="entry name" value="WD_REPEATS_REGION"/>
    <property type="match status" value="3"/>
</dbReference>
<evidence type="ECO:0000256" key="3">
    <source>
        <dbReference type="PROSITE-ProRule" id="PRU00221"/>
    </source>
</evidence>
<sequence length="777" mass="86833">MPLSIDSSAAVHRAAGDWNPSVGTGKMKLFEVLIRMGNFIEEEEQDSNFFDTREEISSVSDWSSDCGDGSPSVFNSLTYDDWTKSPESVQDRRQRFLKCWMGLSLDGNERIEEEIGNDSLNKIQLGVFDRMVDNSGAVLRTSSFEDGFLSAQSSMSSGSSEAWRQSFENGVLDGNFACKIKNLDDRMEFLVDELDEDGMLSRLHEVGSNQSLSFEEFRRTFATSPLVERFLKKNVNDERDIAEAKRKDKRSWLKKLGLVRRIVDRQGTAASKTRDLESTAEARMQRVKVHPSKKNIKDMSSLFTGQEFLAHKGSILTIKFSLDGQYLASGGEDGVVRVWKVIEDDRSNHFDIPATDPSGLYFTMNHRSDLASLDVDMKKIYKMKRHGSSDSTRVVVPPKVFRVLERPLHEFQGHSGEVLDLSWSKKRFLVSSSVDQTVRLWQVGCDRCLRVFSHNNYVTSVDFNPVDDNYFISGSIDGKVRIWEVLGCQVVDYTDIREIVTAVCYHPGGKGGLVGTMTGNCLFYDIIDNQLQLDAQICLQGKKKLPGKRITGFEFSPSDPSKVVVTSADSLVRVLCGLDVICKFRASGLRSVANQTSASFTSDGKHIISTTEDFNVHVWNYASQERTSRAKNIQSCESFLSQNASVAIPWRGIETIPGTPSSLESTCGNSFKGDHACPKFCGELDQKKLSSSSDCFSLARGFLLESSTRGSATWPEEKLPNSSPKTASLTKSRPEFKCLKNACHNMLSSHLWGLVIVTAGWDGRIRTYLNYGLPLRL</sequence>
<keyword evidence="2" id="KW-0677">Repeat</keyword>
<evidence type="ECO:0000313" key="5">
    <source>
        <dbReference type="Proteomes" id="UP000886885"/>
    </source>
</evidence>
<evidence type="ECO:0000256" key="1">
    <source>
        <dbReference type="ARBA" id="ARBA00022574"/>
    </source>
</evidence>
<dbReference type="InterPro" id="IPR040324">
    <property type="entry name" value="WDR44/Dgr2"/>
</dbReference>
<accession>A0A8X8D7I6</accession>
<keyword evidence="5" id="KW-1185">Reference proteome</keyword>
<protein>
    <recommendedName>
        <fullName evidence="6">Transducin/WD40 repeat-like superfamily protein</fullName>
    </recommendedName>
</protein>
<organism evidence="4 5">
    <name type="scientific">Populus tomentosa</name>
    <name type="common">Chinese white poplar</name>
    <dbReference type="NCBI Taxonomy" id="118781"/>
    <lineage>
        <taxon>Eukaryota</taxon>
        <taxon>Viridiplantae</taxon>
        <taxon>Streptophyta</taxon>
        <taxon>Embryophyta</taxon>
        <taxon>Tracheophyta</taxon>
        <taxon>Spermatophyta</taxon>
        <taxon>Magnoliopsida</taxon>
        <taxon>eudicotyledons</taxon>
        <taxon>Gunneridae</taxon>
        <taxon>Pentapetalae</taxon>
        <taxon>rosids</taxon>
        <taxon>fabids</taxon>
        <taxon>Malpighiales</taxon>
        <taxon>Salicaceae</taxon>
        <taxon>Saliceae</taxon>
        <taxon>Populus</taxon>
    </lineage>
</organism>
<evidence type="ECO:0000313" key="4">
    <source>
        <dbReference type="EMBL" id="KAG6781209.1"/>
    </source>
</evidence>
<feature type="repeat" description="WD" evidence="3">
    <location>
        <begin position="451"/>
        <end position="485"/>
    </location>
</feature>
<feature type="repeat" description="WD" evidence="3">
    <location>
        <begin position="411"/>
        <end position="451"/>
    </location>
</feature>
<dbReference type="AlphaFoldDB" id="A0A8X8D7I6"/>
<dbReference type="PANTHER" id="PTHR14221:SF5">
    <property type="entry name" value="TRANSDUCIN_WD40 REPEAT-LIKE SUPERFAMILY PROTEIN"/>
    <property type="match status" value="1"/>
</dbReference>
<dbReference type="EMBL" id="JAAWWB010000006">
    <property type="protein sequence ID" value="KAG6781209.1"/>
    <property type="molecule type" value="Genomic_DNA"/>
</dbReference>
<evidence type="ECO:0008006" key="6">
    <source>
        <dbReference type="Google" id="ProtNLM"/>
    </source>
</evidence>
<dbReference type="SMART" id="SM00320">
    <property type="entry name" value="WD40"/>
    <property type="match status" value="6"/>
</dbReference>
<comment type="caution">
    <text evidence="4">The sequence shown here is derived from an EMBL/GenBank/DDBJ whole genome shotgun (WGS) entry which is preliminary data.</text>
</comment>
<dbReference type="PROSITE" id="PS50082">
    <property type="entry name" value="WD_REPEATS_2"/>
    <property type="match status" value="4"/>
</dbReference>
<dbReference type="PANTHER" id="PTHR14221">
    <property type="entry name" value="WD REPEAT DOMAIN 44"/>
    <property type="match status" value="1"/>
</dbReference>
<feature type="repeat" description="WD" evidence="3">
    <location>
        <begin position="308"/>
        <end position="341"/>
    </location>
</feature>
<dbReference type="Proteomes" id="UP000886885">
    <property type="component" value="Chromosome 3D"/>
</dbReference>
<gene>
    <name evidence="4" type="ORF">POTOM_014100</name>
</gene>
<evidence type="ECO:0000256" key="2">
    <source>
        <dbReference type="ARBA" id="ARBA00022737"/>
    </source>
</evidence>
<name>A0A8X8D7I6_POPTO</name>
<reference evidence="4" key="1">
    <citation type="journal article" date="2020" name="bioRxiv">
        <title>Hybrid origin of Populus tomentosa Carr. identified through genome sequencing and phylogenomic analysis.</title>
        <authorList>
            <person name="An X."/>
            <person name="Gao K."/>
            <person name="Chen Z."/>
            <person name="Li J."/>
            <person name="Yang X."/>
            <person name="Yang X."/>
            <person name="Zhou J."/>
            <person name="Guo T."/>
            <person name="Zhao T."/>
            <person name="Huang S."/>
            <person name="Miao D."/>
            <person name="Khan W.U."/>
            <person name="Rao P."/>
            <person name="Ye M."/>
            <person name="Lei B."/>
            <person name="Liao W."/>
            <person name="Wang J."/>
            <person name="Ji L."/>
            <person name="Li Y."/>
            <person name="Guo B."/>
            <person name="Mustafa N.S."/>
            <person name="Li S."/>
            <person name="Yun Q."/>
            <person name="Keller S.R."/>
            <person name="Mao J."/>
            <person name="Zhang R."/>
            <person name="Strauss S.H."/>
        </authorList>
    </citation>
    <scope>NUCLEOTIDE SEQUENCE</scope>
    <source>
        <strain evidence="4">GM15</strain>
        <tissue evidence="4">Leaf</tissue>
    </source>
</reference>
<dbReference type="OrthoDB" id="408728at2759"/>
<feature type="repeat" description="WD" evidence="3">
    <location>
        <begin position="596"/>
        <end position="629"/>
    </location>
</feature>
<dbReference type="InterPro" id="IPR001680">
    <property type="entry name" value="WD40_rpt"/>
</dbReference>
<proteinExistence type="predicted"/>
<keyword evidence="1 3" id="KW-0853">WD repeat</keyword>